<dbReference type="InterPro" id="IPR006311">
    <property type="entry name" value="TAT_signal"/>
</dbReference>
<dbReference type="PANTHER" id="PTHR30290">
    <property type="entry name" value="PERIPLASMIC BINDING COMPONENT OF ABC TRANSPORTER"/>
    <property type="match status" value="1"/>
</dbReference>
<evidence type="ECO:0000256" key="2">
    <source>
        <dbReference type="ARBA" id="ARBA00005695"/>
    </source>
</evidence>
<evidence type="ECO:0000256" key="3">
    <source>
        <dbReference type="ARBA" id="ARBA00022448"/>
    </source>
</evidence>
<evidence type="ECO:0000256" key="1">
    <source>
        <dbReference type="ARBA" id="ARBA00004196"/>
    </source>
</evidence>
<dbReference type="PIRSF" id="PIRSF002741">
    <property type="entry name" value="MppA"/>
    <property type="match status" value="1"/>
</dbReference>
<dbReference type="PROSITE" id="PS51318">
    <property type="entry name" value="TAT"/>
    <property type="match status" value="1"/>
</dbReference>
<dbReference type="CDD" id="cd08503">
    <property type="entry name" value="PBP2_NikA_DppA_OppA_like_17"/>
    <property type="match status" value="1"/>
</dbReference>
<dbReference type="PANTHER" id="PTHR30290:SF10">
    <property type="entry name" value="PERIPLASMIC OLIGOPEPTIDE-BINDING PROTEIN-RELATED"/>
    <property type="match status" value="1"/>
</dbReference>
<dbReference type="Proteomes" id="UP001596103">
    <property type="component" value="Unassembled WGS sequence"/>
</dbReference>
<protein>
    <submittedName>
        <fullName evidence="6">ABC transporter substrate-binding protein</fullName>
    </submittedName>
</protein>
<dbReference type="Gene3D" id="3.10.105.10">
    <property type="entry name" value="Dipeptide-binding Protein, Domain 3"/>
    <property type="match status" value="1"/>
</dbReference>
<evidence type="ECO:0000256" key="4">
    <source>
        <dbReference type="ARBA" id="ARBA00022729"/>
    </source>
</evidence>
<proteinExistence type="inferred from homology"/>
<dbReference type="SUPFAM" id="SSF53850">
    <property type="entry name" value="Periplasmic binding protein-like II"/>
    <property type="match status" value="1"/>
</dbReference>
<reference evidence="7" key="1">
    <citation type="journal article" date="2019" name="Int. J. Syst. Evol. Microbiol.">
        <title>The Global Catalogue of Microorganisms (GCM) 10K type strain sequencing project: providing services to taxonomists for standard genome sequencing and annotation.</title>
        <authorList>
            <consortium name="The Broad Institute Genomics Platform"/>
            <consortium name="The Broad Institute Genome Sequencing Center for Infectious Disease"/>
            <person name="Wu L."/>
            <person name="Ma J."/>
        </authorList>
    </citation>
    <scope>NUCLEOTIDE SEQUENCE [LARGE SCALE GENOMIC DNA]</scope>
    <source>
        <strain evidence="7">CCUG 56042</strain>
    </source>
</reference>
<dbReference type="Gene3D" id="3.90.76.10">
    <property type="entry name" value="Dipeptide-binding Protein, Domain 1"/>
    <property type="match status" value="1"/>
</dbReference>
<name>A0ABW0J6Q4_9BURK</name>
<keyword evidence="7" id="KW-1185">Reference proteome</keyword>
<evidence type="ECO:0000259" key="5">
    <source>
        <dbReference type="Pfam" id="PF00496"/>
    </source>
</evidence>
<dbReference type="InterPro" id="IPR039424">
    <property type="entry name" value="SBP_5"/>
</dbReference>
<dbReference type="InterPro" id="IPR000914">
    <property type="entry name" value="SBP_5_dom"/>
</dbReference>
<feature type="domain" description="Solute-binding protein family 5" evidence="5">
    <location>
        <begin position="116"/>
        <end position="439"/>
    </location>
</feature>
<comment type="caution">
    <text evidence="6">The sequence shown here is derived from an EMBL/GenBank/DDBJ whole genome shotgun (WGS) entry which is preliminary data.</text>
</comment>
<accession>A0ABW0J6Q4</accession>
<sequence length="554" mass="60071">MTQPQSAAPAPLLDLDLLRRDAGDYGNHAIDEYLAGRLTRRELLRYAGMLGLALAGSGLATPRLARARQPTNQTIRVAHLMPAGSVDPLTVTDAGGLSLLNQTGEFLLDDDATGQLRPALALSWQPNSKADIWTFKLRPNVKFHDGQPFGARDVVATFDRLADPASGSAALSVLKGVLSKGGAKMVDEHTVAFHLDAPNGNFPYYVSSDNYNAILLPANYAGNYEKSFIGTGAFKFESFRPRQGASFVRNPDYWGDKALPARVQFAFYADEQAQILALQGRQADVMGTFTVQGGIGILNNPDFKVIGVRSSAHRQIHMRNDAPMFKDKRVRQALALALDRDVMVRGLFKGRAEVGNDSPFAPVFPSSPAGVPQRRIDVAKARQLLAQAGVANGFDVTLTTEKYMEIPDLAVVVQNAAKAIGVRIALKVESQGQYYGAGTYGKSDWLDSPLGITDYGHRGVPNVFLDAPLTSGGTWNAAHFRNAQYDTLVAQFVATLDVAAQKRLAAQIATLLLDETPMIIPYFYDQLIAQRTALQGMRFTALAQLCFDRATLAA</sequence>
<keyword evidence="3" id="KW-0813">Transport</keyword>
<dbReference type="RefSeq" id="WP_377710609.1">
    <property type="nucleotide sequence ID" value="NZ_JBHSMP010000010.1"/>
</dbReference>
<comment type="subcellular location">
    <subcellularLocation>
        <location evidence="1">Cell envelope</location>
    </subcellularLocation>
</comment>
<comment type="similarity">
    <text evidence="2">Belongs to the bacterial solute-binding protein 5 family.</text>
</comment>
<evidence type="ECO:0000313" key="6">
    <source>
        <dbReference type="EMBL" id="MFC5428704.1"/>
    </source>
</evidence>
<dbReference type="Pfam" id="PF00496">
    <property type="entry name" value="SBP_bac_5"/>
    <property type="match status" value="1"/>
</dbReference>
<evidence type="ECO:0000313" key="7">
    <source>
        <dbReference type="Proteomes" id="UP001596103"/>
    </source>
</evidence>
<dbReference type="InterPro" id="IPR030678">
    <property type="entry name" value="Peptide/Ni-bd"/>
</dbReference>
<dbReference type="Gene3D" id="3.40.190.10">
    <property type="entry name" value="Periplasmic binding protein-like II"/>
    <property type="match status" value="1"/>
</dbReference>
<keyword evidence="4" id="KW-0732">Signal</keyword>
<dbReference type="EMBL" id="JBHSMP010000010">
    <property type="protein sequence ID" value="MFC5428704.1"/>
    <property type="molecule type" value="Genomic_DNA"/>
</dbReference>
<gene>
    <name evidence="6" type="ORF">ACFPTO_07800</name>
</gene>
<organism evidence="6 7">
    <name type="scientific">Paraburkholderia denitrificans</name>
    <dbReference type="NCBI Taxonomy" id="694025"/>
    <lineage>
        <taxon>Bacteria</taxon>
        <taxon>Pseudomonadati</taxon>
        <taxon>Pseudomonadota</taxon>
        <taxon>Betaproteobacteria</taxon>
        <taxon>Burkholderiales</taxon>
        <taxon>Burkholderiaceae</taxon>
        <taxon>Paraburkholderia</taxon>
    </lineage>
</organism>